<dbReference type="EMBL" id="CP143791">
    <property type="protein sequence ID" value="WVN90669.1"/>
    <property type="molecule type" value="Genomic_DNA"/>
</dbReference>
<dbReference type="GO" id="GO:0030170">
    <property type="term" value="F:pyridoxal phosphate binding"/>
    <property type="evidence" value="ECO:0007669"/>
    <property type="project" value="InterPro"/>
</dbReference>
<evidence type="ECO:0000256" key="2">
    <source>
        <dbReference type="ARBA" id="ARBA00022793"/>
    </source>
</evidence>
<dbReference type="InterPro" id="IPR010977">
    <property type="entry name" value="Aromatic_deC"/>
</dbReference>
<sequence length="293" mass="31766">MNATQYREIAKSVVDEIADYEEGIALRDVVSKVEPGYLKGLLPGTAPMEPDSFDQIRADVREKIMPGLTQWSSPKFMAFFPCGRSYPADIAEMYSNAFTGAFFNWVCSPAVTELETIVLDWLAQALGLPQCFFSSTQGGGVIHGSASEAILLSMVAARKKILGEMTAHMPEGSQKDEAQRRLQCRLVALGSSGVHSSTKKAANIIGVQFETVPAAAEHGYSMRGDALANKMEELEARGLQPFFLTATLGTTDVCAVDDFQGIADALAQHPQPEIWVHVDAAYAGLPLLQFWTA</sequence>
<keyword evidence="3 5" id="KW-0663">Pyridoxal phosphate</keyword>
<evidence type="ECO:0000256" key="3">
    <source>
        <dbReference type="ARBA" id="ARBA00022898"/>
    </source>
</evidence>
<evidence type="ECO:0000313" key="7">
    <source>
        <dbReference type="Proteomes" id="UP000094043"/>
    </source>
</evidence>
<dbReference type="PRINTS" id="PR00800">
    <property type="entry name" value="YHDCRBOXLASE"/>
</dbReference>
<evidence type="ECO:0000313" key="6">
    <source>
        <dbReference type="EMBL" id="WVN90669.1"/>
    </source>
</evidence>
<evidence type="ECO:0008006" key="8">
    <source>
        <dbReference type="Google" id="ProtNLM"/>
    </source>
</evidence>
<dbReference type="InterPro" id="IPR015424">
    <property type="entry name" value="PyrdxlP-dep_Trfase"/>
</dbReference>
<evidence type="ECO:0000256" key="4">
    <source>
        <dbReference type="ARBA" id="ARBA00023239"/>
    </source>
</evidence>
<evidence type="ECO:0000256" key="5">
    <source>
        <dbReference type="RuleBase" id="RU000382"/>
    </source>
</evidence>
<keyword evidence="4 5" id="KW-0456">Lyase</keyword>
<name>A0AAJ8JYI7_9TREE</name>
<keyword evidence="2" id="KW-0210">Decarboxylase</keyword>
<evidence type="ECO:0000256" key="1">
    <source>
        <dbReference type="ARBA" id="ARBA00001933"/>
    </source>
</evidence>
<dbReference type="PANTHER" id="PTHR11999:SF70">
    <property type="entry name" value="MIP05841P"/>
    <property type="match status" value="1"/>
</dbReference>
<gene>
    <name evidence="6" type="ORF">L203_105911</name>
</gene>
<keyword evidence="7" id="KW-1185">Reference proteome</keyword>
<dbReference type="Pfam" id="PF00282">
    <property type="entry name" value="Pyridoxal_deC"/>
    <property type="match status" value="1"/>
</dbReference>
<dbReference type="GO" id="GO:0006520">
    <property type="term" value="P:amino acid metabolic process"/>
    <property type="evidence" value="ECO:0007669"/>
    <property type="project" value="InterPro"/>
</dbReference>
<dbReference type="GO" id="GO:0005737">
    <property type="term" value="C:cytoplasm"/>
    <property type="evidence" value="ECO:0007669"/>
    <property type="project" value="TreeGrafter"/>
</dbReference>
<dbReference type="RefSeq" id="XP_066071369.1">
    <property type="nucleotide sequence ID" value="XM_066215272.1"/>
</dbReference>
<dbReference type="SUPFAM" id="SSF53383">
    <property type="entry name" value="PLP-dependent transferases"/>
    <property type="match status" value="1"/>
</dbReference>
<dbReference type="PANTHER" id="PTHR11999">
    <property type="entry name" value="GROUP II PYRIDOXAL-5-PHOSPHATE DECARBOXYLASE"/>
    <property type="match status" value="1"/>
</dbReference>
<organism evidence="6 7">
    <name type="scientific">Cryptococcus depauperatus CBS 7841</name>
    <dbReference type="NCBI Taxonomy" id="1295531"/>
    <lineage>
        <taxon>Eukaryota</taxon>
        <taxon>Fungi</taxon>
        <taxon>Dikarya</taxon>
        <taxon>Basidiomycota</taxon>
        <taxon>Agaricomycotina</taxon>
        <taxon>Tremellomycetes</taxon>
        <taxon>Tremellales</taxon>
        <taxon>Cryptococcaceae</taxon>
        <taxon>Cryptococcus</taxon>
    </lineage>
</organism>
<comment type="similarity">
    <text evidence="5">Belongs to the group II decarboxylase family.</text>
</comment>
<comment type="cofactor">
    <cofactor evidence="1 5">
        <name>pyridoxal 5'-phosphate</name>
        <dbReference type="ChEBI" id="CHEBI:597326"/>
    </cofactor>
</comment>
<dbReference type="Gene3D" id="3.40.640.10">
    <property type="entry name" value="Type I PLP-dependent aspartate aminotransferase-like (Major domain)"/>
    <property type="match status" value="1"/>
</dbReference>
<dbReference type="GeneID" id="91090119"/>
<dbReference type="AlphaFoldDB" id="A0AAJ8JYI7"/>
<dbReference type="InterPro" id="IPR015421">
    <property type="entry name" value="PyrdxlP-dep_Trfase_major"/>
</dbReference>
<protein>
    <recommendedName>
        <fullName evidence="8">Aromatic-L-amino-acid decarboxylase</fullName>
    </recommendedName>
</protein>
<dbReference type="Proteomes" id="UP000094043">
    <property type="component" value="Chromosome 8"/>
</dbReference>
<dbReference type="Gene3D" id="1.20.1340.10">
    <property type="entry name" value="dopa decarboxylase, N-terminal domain"/>
    <property type="match status" value="1"/>
</dbReference>
<dbReference type="GO" id="GO:0016831">
    <property type="term" value="F:carboxy-lyase activity"/>
    <property type="evidence" value="ECO:0007669"/>
    <property type="project" value="UniProtKB-KW"/>
</dbReference>
<reference evidence="6" key="1">
    <citation type="submission" date="2016-06" db="EMBL/GenBank/DDBJ databases">
        <authorList>
            <person name="Cuomo C."/>
            <person name="Litvintseva A."/>
            <person name="Heitman J."/>
            <person name="Chen Y."/>
            <person name="Sun S."/>
            <person name="Springer D."/>
            <person name="Dromer F."/>
            <person name="Young S."/>
            <person name="Zeng Q."/>
            <person name="Chapman S."/>
            <person name="Gujja S."/>
            <person name="Saif S."/>
            <person name="Birren B."/>
        </authorList>
    </citation>
    <scope>NUCLEOTIDE SEQUENCE</scope>
    <source>
        <strain evidence="6">CBS 7841</strain>
    </source>
</reference>
<reference evidence="6" key="3">
    <citation type="submission" date="2024-01" db="EMBL/GenBank/DDBJ databases">
        <authorList>
            <person name="Coelho M.A."/>
            <person name="David-Palma M."/>
            <person name="Shea T."/>
            <person name="Sun S."/>
            <person name="Cuomo C.A."/>
            <person name="Heitman J."/>
        </authorList>
    </citation>
    <scope>NUCLEOTIDE SEQUENCE</scope>
    <source>
        <strain evidence="6">CBS 7841</strain>
    </source>
</reference>
<dbReference type="GO" id="GO:0019752">
    <property type="term" value="P:carboxylic acid metabolic process"/>
    <property type="evidence" value="ECO:0007669"/>
    <property type="project" value="InterPro"/>
</dbReference>
<reference evidence="6" key="2">
    <citation type="journal article" date="2022" name="Elife">
        <title>Obligate sexual reproduction of a homothallic fungus closely related to the Cryptococcus pathogenic species complex.</title>
        <authorList>
            <person name="Passer A.R."/>
            <person name="Clancey S.A."/>
            <person name="Shea T."/>
            <person name="David-Palma M."/>
            <person name="Averette A.F."/>
            <person name="Boekhout T."/>
            <person name="Porcel B.M."/>
            <person name="Nowrousian M."/>
            <person name="Cuomo C.A."/>
            <person name="Sun S."/>
            <person name="Heitman J."/>
            <person name="Coelho M.A."/>
        </authorList>
    </citation>
    <scope>NUCLEOTIDE SEQUENCE</scope>
    <source>
        <strain evidence="6">CBS 7841</strain>
    </source>
</reference>
<dbReference type="InterPro" id="IPR002129">
    <property type="entry name" value="PyrdxlP-dep_de-COase"/>
</dbReference>
<proteinExistence type="inferred from homology"/>
<accession>A0AAJ8JYI7</accession>
<dbReference type="KEGG" id="cdep:91090119"/>